<evidence type="ECO:0000313" key="1">
    <source>
        <dbReference type="EMBL" id="GKU86001.1"/>
    </source>
</evidence>
<evidence type="ECO:0000313" key="2">
    <source>
        <dbReference type="Proteomes" id="UP001054252"/>
    </source>
</evidence>
<keyword evidence="2" id="KW-1185">Reference proteome</keyword>
<proteinExistence type="predicted"/>
<protein>
    <submittedName>
        <fullName evidence="1">Uncharacterized protein</fullName>
    </submittedName>
</protein>
<name>A0AAV5HKF8_9ROSI</name>
<dbReference type="AlphaFoldDB" id="A0AAV5HKF8"/>
<gene>
    <name evidence="1" type="ORF">SLEP1_g590</name>
</gene>
<sequence>MADSKQAITPFTTRKVQIFSNQSSLLTRGKAHMTRSKLVSPLRQFTRRRCKQAVMKKRSLAIQLPFRPVKDVEYFSSESSEGEEISLKPSHVLASKLRWANCPSSSSGSLLHAFVIEATSGDLNALLKAVEGLRKALAEKDAQIKEL</sequence>
<reference evidence="1 2" key="1">
    <citation type="journal article" date="2021" name="Commun. Biol.">
        <title>The genome of Shorea leprosula (Dipterocarpaceae) highlights the ecological relevance of drought in aseasonal tropical rainforests.</title>
        <authorList>
            <person name="Ng K.K.S."/>
            <person name="Kobayashi M.J."/>
            <person name="Fawcett J.A."/>
            <person name="Hatakeyama M."/>
            <person name="Paape T."/>
            <person name="Ng C.H."/>
            <person name="Ang C.C."/>
            <person name="Tnah L.H."/>
            <person name="Lee C.T."/>
            <person name="Nishiyama T."/>
            <person name="Sese J."/>
            <person name="O'Brien M.J."/>
            <person name="Copetti D."/>
            <person name="Mohd Noor M.I."/>
            <person name="Ong R.C."/>
            <person name="Putra M."/>
            <person name="Sireger I.Z."/>
            <person name="Indrioko S."/>
            <person name="Kosugi Y."/>
            <person name="Izuno A."/>
            <person name="Isagi Y."/>
            <person name="Lee S.L."/>
            <person name="Shimizu K.K."/>
        </authorList>
    </citation>
    <scope>NUCLEOTIDE SEQUENCE [LARGE SCALE GENOMIC DNA]</scope>
    <source>
        <strain evidence="1">214</strain>
    </source>
</reference>
<organism evidence="1 2">
    <name type="scientific">Rubroshorea leprosula</name>
    <dbReference type="NCBI Taxonomy" id="152421"/>
    <lineage>
        <taxon>Eukaryota</taxon>
        <taxon>Viridiplantae</taxon>
        <taxon>Streptophyta</taxon>
        <taxon>Embryophyta</taxon>
        <taxon>Tracheophyta</taxon>
        <taxon>Spermatophyta</taxon>
        <taxon>Magnoliopsida</taxon>
        <taxon>eudicotyledons</taxon>
        <taxon>Gunneridae</taxon>
        <taxon>Pentapetalae</taxon>
        <taxon>rosids</taxon>
        <taxon>malvids</taxon>
        <taxon>Malvales</taxon>
        <taxon>Dipterocarpaceae</taxon>
        <taxon>Rubroshorea</taxon>
    </lineage>
</organism>
<accession>A0AAV5HKF8</accession>
<comment type="caution">
    <text evidence="1">The sequence shown here is derived from an EMBL/GenBank/DDBJ whole genome shotgun (WGS) entry which is preliminary data.</text>
</comment>
<dbReference type="EMBL" id="BPVZ01000001">
    <property type="protein sequence ID" value="GKU86001.1"/>
    <property type="molecule type" value="Genomic_DNA"/>
</dbReference>
<dbReference type="Proteomes" id="UP001054252">
    <property type="component" value="Unassembled WGS sequence"/>
</dbReference>